<dbReference type="Proteomes" id="UP000694918">
    <property type="component" value="Unplaced"/>
</dbReference>
<accession>A0AAJ6V642</accession>
<dbReference type="InterPro" id="IPR001471">
    <property type="entry name" value="AP2/ERF_dom"/>
</dbReference>
<dbReference type="RefSeq" id="XP_011041893.1">
    <property type="nucleotide sequence ID" value="XM_011043591.1"/>
</dbReference>
<keyword evidence="2" id="KW-0936">Ethylene signaling pathway</keyword>
<feature type="region of interest" description="Disordered" evidence="9">
    <location>
        <begin position="253"/>
        <end position="276"/>
    </location>
</feature>
<dbReference type="InterPro" id="IPR036955">
    <property type="entry name" value="AP2/ERF_dom_sf"/>
</dbReference>
<evidence type="ECO:0000256" key="8">
    <source>
        <dbReference type="ARBA" id="ARBA00024343"/>
    </source>
</evidence>
<feature type="compositionally biased region" description="Low complexity" evidence="9">
    <location>
        <begin position="58"/>
        <end position="76"/>
    </location>
</feature>
<sequence length="459" mass="50444">MEDQFPKIETFMHKELVAAYCSFHGMATRSKYFGDPTIWGALSGAACRVEDGNSGMKSPSPSSSERLFSSSESSSSADDQVSGTDLIGNIPGLGKQDVVKKDHESCFMSGLNSINALGANSISDQTIKESSIPVNFLEPFPTLNNQAQVPEPPSPSSLSKSPNLTLFLQEPAAASLLHPSKQVLDPPGKDQRCEPAVSLFPNTSFSMPQLGQIHCQPSNEWFKINQTLANCSTKGFNDYWLSTTKTQPMKYSGRRLQNHHQKPSFSSASTSTSPGKLFRGVRQRHWGKWVAEIRLPRNRTRVWLGTFDTAEDAAIAYDTAAYMLRGDYAHLNFPDLKHQLKSNSLNRTTAALLEAKLQAISSQGNNISCQNKHISDPPPPPSPNKINVHATDATKLKGLSQNTTRKQWQFELRGKSGGEVIEDKKGQEVVASDIDSIQLSRMPSLDMDMIWDALLVSDS</sequence>
<evidence type="ECO:0000256" key="5">
    <source>
        <dbReference type="ARBA" id="ARBA00023159"/>
    </source>
</evidence>
<keyword evidence="11" id="KW-1185">Reference proteome</keyword>
<evidence type="ECO:0000256" key="7">
    <source>
        <dbReference type="ARBA" id="ARBA00023242"/>
    </source>
</evidence>
<feature type="domain" description="AP2/ERF" evidence="10">
    <location>
        <begin position="277"/>
        <end position="334"/>
    </location>
</feature>
<organism evidence="11 12">
    <name type="scientific">Populus euphratica</name>
    <name type="common">Euphrates poplar</name>
    <dbReference type="NCBI Taxonomy" id="75702"/>
    <lineage>
        <taxon>Eukaryota</taxon>
        <taxon>Viridiplantae</taxon>
        <taxon>Streptophyta</taxon>
        <taxon>Embryophyta</taxon>
        <taxon>Tracheophyta</taxon>
        <taxon>Spermatophyta</taxon>
        <taxon>Magnoliopsida</taxon>
        <taxon>eudicotyledons</taxon>
        <taxon>Gunneridae</taxon>
        <taxon>Pentapetalae</taxon>
        <taxon>rosids</taxon>
        <taxon>fabids</taxon>
        <taxon>Malpighiales</taxon>
        <taxon>Salicaceae</taxon>
        <taxon>Saliceae</taxon>
        <taxon>Populus</taxon>
    </lineage>
</organism>
<evidence type="ECO:0000313" key="11">
    <source>
        <dbReference type="Proteomes" id="UP000694918"/>
    </source>
</evidence>
<dbReference type="InterPro" id="IPR016177">
    <property type="entry name" value="DNA-bd_dom_sf"/>
</dbReference>
<evidence type="ECO:0000313" key="12">
    <source>
        <dbReference type="RefSeq" id="XP_011041893.1"/>
    </source>
</evidence>
<dbReference type="GeneID" id="105137747"/>
<evidence type="ECO:0000256" key="3">
    <source>
        <dbReference type="ARBA" id="ARBA00023015"/>
    </source>
</evidence>
<evidence type="ECO:0000256" key="9">
    <source>
        <dbReference type="SAM" id="MobiDB-lite"/>
    </source>
</evidence>
<reference evidence="12" key="1">
    <citation type="submission" date="2025-08" db="UniProtKB">
        <authorList>
            <consortium name="RefSeq"/>
        </authorList>
    </citation>
    <scope>IDENTIFICATION</scope>
</reference>
<dbReference type="PANTHER" id="PTHR31657:SF40">
    <property type="entry name" value="ETHYLENE-RESPONSIVE TRANSCRIPTION FACTOR ERF062"/>
    <property type="match status" value="1"/>
</dbReference>
<dbReference type="Gene3D" id="3.30.730.10">
    <property type="entry name" value="AP2/ERF domain"/>
    <property type="match status" value="1"/>
</dbReference>
<dbReference type="CDD" id="cd00018">
    <property type="entry name" value="AP2"/>
    <property type="match status" value="1"/>
</dbReference>
<keyword evidence="7" id="KW-0539">Nucleus</keyword>
<keyword evidence="3" id="KW-0805">Transcription regulation</keyword>
<comment type="subcellular location">
    <subcellularLocation>
        <location evidence="1">Nucleus</location>
    </subcellularLocation>
</comment>
<dbReference type="GO" id="GO:0005634">
    <property type="term" value="C:nucleus"/>
    <property type="evidence" value="ECO:0007669"/>
    <property type="project" value="UniProtKB-SubCell"/>
</dbReference>
<comment type="similarity">
    <text evidence="8">Belongs to the AP2/ERF transcription factor family. ERF subfamily.</text>
</comment>
<dbReference type="PANTHER" id="PTHR31657">
    <property type="entry name" value="ETHYLENE-RESPONSIVE TRANSCRIPTION FACTOR ERF061"/>
    <property type="match status" value="1"/>
</dbReference>
<keyword evidence="5" id="KW-0010">Activator</keyword>
<dbReference type="KEGG" id="peu:105137747"/>
<dbReference type="GO" id="GO:0003700">
    <property type="term" value="F:DNA-binding transcription factor activity"/>
    <property type="evidence" value="ECO:0007669"/>
    <property type="project" value="InterPro"/>
</dbReference>
<evidence type="ECO:0000259" key="10">
    <source>
        <dbReference type="PROSITE" id="PS51032"/>
    </source>
</evidence>
<dbReference type="SMART" id="SM00380">
    <property type="entry name" value="AP2"/>
    <property type="match status" value="1"/>
</dbReference>
<dbReference type="AlphaFoldDB" id="A0AAJ6V642"/>
<dbReference type="SUPFAM" id="SSF54171">
    <property type="entry name" value="DNA-binding domain"/>
    <property type="match status" value="1"/>
</dbReference>
<dbReference type="PRINTS" id="PR00367">
    <property type="entry name" value="ETHRSPELEMNT"/>
</dbReference>
<keyword evidence="4" id="KW-0238">DNA-binding</keyword>
<evidence type="ECO:0000256" key="6">
    <source>
        <dbReference type="ARBA" id="ARBA00023163"/>
    </source>
</evidence>
<dbReference type="PROSITE" id="PS51032">
    <property type="entry name" value="AP2_ERF"/>
    <property type="match status" value="1"/>
</dbReference>
<dbReference type="InterPro" id="IPR051758">
    <property type="entry name" value="ERF/AP2-like"/>
</dbReference>
<dbReference type="FunFam" id="3.30.730.10:FF:000001">
    <property type="entry name" value="Ethylene-responsive transcription factor 2"/>
    <property type="match status" value="1"/>
</dbReference>
<feature type="region of interest" description="Disordered" evidence="9">
    <location>
        <begin position="52"/>
        <end position="85"/>
    </location>
</feature>
<protein>
    <submittedName>
        <fullName evidence="12">Ethylene-responsive transcription factor ERF062-like isoform X1</fullName>
    </submittedName>
</protein>
<keyword evidence="6" id="KW-0804">Transcription</keyword>
<evidence type="ECO:0000256" key="2">
    <source>
        <dbReference type="ARBA" id="ARBA00022745"/>
    </source>
</evidence>
<name>A0AAJ6V642_POPEU</name>
<evidence type="ECO:0000256" key="4">
    <source>
        <dbReference type="ARBA" id="ARBA00023125"/>
    </source>
</evidence>
<evidence type="ECO:0000256" key="1">
    <source>
        <dbReference type="ARBA" id="ARBA00004123"/>
    </source>
</evidence>
<feature type="compositionally biased region" description="Low complexity" evidence="9">
    <location>
        <begin position="264"/>
        <end position="273"/>
    </location>
</feature>
<gene>
    <name evidence="12" type="primary">LOC105137747</name>
</gene>
<dbReference type="GO" id="GO:0009873">
    <property type="term" value="P:ethylene-activated signaling pathway"/>
    <property type="evidence" value="ECO:0007669"/>
    <property type="project" value="UniProtKB-KW"/>
</dbReference>
<proteinExistence type="inferred from homology"/>
<dbReference type="Pfam" id="PF00847">
    <property type="entry name" value="AP2"/>
    <property type="match status" value="1"/>
</dbReference>
<dbReference type="GO" id="GO:0000976">
    <property type="term" value="F:transcription cis-regulatory region binding"/>
    <property type="evidence" value="ECO:0007669"/>
    <property type="project" value="UniProtKB-ARBA"/>
</dbReference>
<feature type="compositionally biased region" description="Basic residues" evidence="9">
    <location>
        <begin position="253"/>
        <end position="262"/>
    </location>
</feature>